<evidence type="ECO:0000313" key="2">
    <source>
        <dbReference type="EMBL" id="PZL77222.1"/>
    </source>
</evidence>
<comment type="caution">
    <text evidence="2">The sequence shown here is derived from an EMBL/GenBank/DDBJ whole genome shotgun (WGS) entry which is preliminary data.</text>
</comment>
<evidence type="ECO:0000313" key="3">
    <source>
        <dbReference type="Proteomes" id="UP000249828"/>
    </source>
</evidence>
<gene>
    <name evidence="2" type="ORF">CI088_01775</name>
</gene>
<dbReference type="Proteomes" id="UP000249828">
    <property type="component" value="Unassembled WGS sequence"/>
</dbReference>
<organism evidence="2 3">
    <name type="scientific">Enterococcus plantarum</name>
    <dbReference type="NCBI Taxonomy" id="1077675"/>
    <lineage>
        <taxon>Bacteria</taxon>
        <taxon>Bacillati</taxon>
        <taxon>Bacillota</taxon>
        <taxon>Bacilli</taxon>
        <taxon>Lactobacillales</taxon>
        <taxon>Enterococcaceae</taxon>
        <taxon>Enterococcus</taxon>
    </lineage>
</organism>
<accession>A0A2W4BTZ7</accession>
<feature type="region of interest" description="Disordered" evidence="1">
    <location>
        <begin position="141"/>
        <end position="162"/>
    </location>
</feature>
<dbReference type="AlphaFoldDB" id="A0A2W4BTZ7"/>
<reference evidence="2 3" key="1">
    <citation type="submission" date="2017-11" db="EMBL/GenBank/DDBJ databases">
        <title>Draft genome sequence of Enterococcus plantarum TRW2 strain isolated from lettuce.</title>
        <authorList>
            <person name="Kim E.B."/>
            <person name="Marco M.L."/>
            <person name="Williams T.R."/>
            <person name="You I.H."/>
        </authorList>
    </citation>
    <scope>NUCLEOTIDE SEQUENCE [LARGE SCALE GENOMIC DNA]</scope>
    <source>
        <strain evidence="2 3">TRW2</strain>
    </source>
</reference>
<dbReference type="RefSeq" id="WP_111246992.1">
    <property type="nucleotide sequence ID" value="NZ_PIEU01000007.1"/>
</dbReference>
<proteinExistence type="predicted"/>
<keyword evidence="3" id="KW-1185">Reference proteome</keyword>
<dbReference type="EMBL" id="PIEU01000007">
    <property type="protein sequence ID" value="PZL77222.1"/>
    <property type="molecule type" value="Genomic_DNA"/>
</dbReference>
<evidence type="ECO:0000256" key="1">
    <source>
        <dbReference type="SAM" id="MobiDB-lite"/>
    </source>
</evidence>
<protein>
    <submittedName>
        <fullName evidence="2">Uncharacterized protein</fullName>
    </submittedName>
</protein>
<sequence length="162" mass="19064">MPTTIMTPEEVLKYGKRVILFQNKKGRKKREFVIEGDRIFQQTIEYIEGRKHLIQTNPVELADIYNEIERVYSQKNKGVLLARRSGNYKRNQARLLPLRKTGKGMGETLQGAQLAKAAYPLICEENQPDVVKRRAQQRIKNVKREKEDNERLRQEKKQLQQT</sequence>
<feature type="compositionally biased region" description="Basic and acidic residues" evidence="1">
    <location>
        <begin position="142"/>
        <end position="162"/>
    </location>
</feature>
<name>A0A2W4BTZ7_9ENTE</name>